<name>A0A238W4P7_9ACTN</name>
<accession>A0A238W4P7</accession>
<evidence type="ECO:0000313" key="1">
    <source>
        <dbReference type="EMBL" id="SNR40689.1"/>
    </source>
</evidence>
<evidence type="ECO:0000313" key="2">
    <source>
        <dbReference type="Proteomes" id="UP000198420"/>
    </source>
</evidence>
<proteinExistence type="predicted"/>
<keyword evidence="2" id="KW-1185">Reference proteome</keyword>
<sequence length="49" mass="5187">MERGIPQMKILRITLRIAMVLLALATTIGALDAARAEAASPPRATTSQP</sequence>
<dbReference type="Proteomes" id="UP000198420">
    <property type="component" value="Unassembled WGS sequence"/>
</dbReference>
<organism evidence="1 2">
    <name type="scientific">Actinomadura mexicana</name>
    <dbReference type="NCBI Taxonomy" id="134959"/>
    <lineage>
        <taxon>Bacteria</taxon>
        <taxon>Bacillati</taxon>
        <taxon>Actinomycetota</taxon>
        <taxon>Actinomycetes</taxon>
        <taxon>Streptosporangiales</taxon>
        <taxon>Thermomonosporaceae</taxon>
        <taxon>Actinomadura</taxon>
    </lineage>
</organism>
<dbReference type="EMBL" id="FZNP01000002">
    <property type="protein sequence ID" value="SNR40689.1"/>
    <property type="molecule type" value="Genomic_DNA"/>
</dbReference>
<gene>
    <name evidence="1" type="ORF">SAMN06265355_102648</name>
</gene>
<protein>
    <submittedName>
        <fullName evidence="1">Uncharacterized protein</fullName>
    </submittedName>
</protein>
<reference evidence="2" key="1">
    <citation type="submission" date="2017-06" db="EMBL/GenBank/DDBJ databases">
        <authorList>
            <person name="Varghese N."/>
            <person name="Submissions S."/>
        </authorList>
    </citation>
    <scope>NUCLEOTIDE SEQUENCE [LARGE SCALE GENOMIC DNA]</scope>
    <source>
        <strain evidence="2">DSM 44485</strain>
    </source>
</reference>
<dbReference type="AlphaFoldDB" id="A0A238W4P7"/>